<protein>
    <submittedName>
        <fullName evidence="1">Winged helix DNA-binding domain-containing protein</fullName>
    </submittedName>
</protein>
<accession>A0ABV8LNW7</accession>
<dbReference type="Pfam" id="PF06224">
    <property type="entry name" value="AlkZ-like"/>
    <property type="match status" value="1"/>
</dbReference>
<organism evidence="1 2">
    <name type="scientific">Hamadaea flava</name>
    <dbReference type="NCBI Taxonomy" id="1742688"/>
    <lineage>
        <taxon>Bacteria</taxon>
        <taxon>Bacillati</taxon>
        <taxon>Actinomycetota</taxon>
        <taxon>Actinomycetes</taxon>
        <taxon>Micromonosporales</taxon>
        <taxon>Micromonosporaceae</taxon>
        <taxon>Hamadaea</taxon>
    </lineage>
</organism>
<evidence type="ECO:0000313" key="1">
    <source>
        <dbReference type="EMBL" id="MFC4132141.1"/>
    </source>
</evidence>
<dbReference type="PANTHER" id="PTHR38479:SF2">
    <property type="entry name" value="WINGED HELIX DNA-BINDING DOMAIN-CONTAINING PROTEIN"/>
    <property type="match status" value="1"/>
</dbReference>
<dbReference type="PANTHER" id="PTHR38479">
    <property type="entry name" value="LMO0824 PROTEIN"/>
    <property type="match status" value="1"/>
</dbReference>
<gene>
    <name evidence="1" type="ORF">ACFOZ4_16140</name>
</gene>
<dbReference type="GO" id="GO:0003677">
    <property type="term" value="F:DNA binding"/>
    <property type="evidence" value="ECO:0007669"/>
    <property type="project" value="UniProtKB-KW"/>
</dbReference>
<dbReference type="InterPro" id="IPR009351">
    <property type="entry name" value="AlkZ-like"/>
</dbReference>
<dbReference type="RefSeq" id="WP_253753802.1">
    <property type="nucleotide sequence ID" value="NZ_JAMZDZ010000001.1"/>
</dbReference>
<keyword evidence="2" id="KW-1185">Reference proteome</keyword>
<evidence type="ECO:0000313" key="2">
    <source>
        <dbReference type="Proteomes" id="UP001595816"/>
    </source>
</evidence>
<proteinExistence type="predicted"/>
<dbReference type="Proteomes" id="UP001595816">
    <property type="component" value="Unassembled WGS sequence"/>
</dbReference>
<keyword evidence="1" id="KW-0238">DNA-binding</keyword>
<name>A0ABV8LNW7_9ACTN</name>
<dbReference type="EMBL" id="JBHSAY010000009">
    <property type="protein sequence ID" value="MFC4132141.1"/>
    <property type="molecule type" value="Genomic_DNA"/>
</dbReference>
<reference evidence="2" key="1">
    <citation type="journal article" date="2019" name="Int. J. Syst. Evol. Microbiol.">
        <title>The Global Catalogue of Microorganisms (GCM) 10K type strain sequencing project: providing services to taxonomists for standard genome sequencing and annotation.</title>
        <authorList>
            <consortium name="The Broad Institute Genomics Platform"/>
            <consortium name="The Broad Institute Genome Sequencing Center for Infectious Disease"/>
            <person name="Wu L."/>
            <person name="Ma J."/>
        </authorList>
    </citation>
    <scope>NUCLEOTIDE SEQUENCE [LARGE SCALE GENOMIC DNA]</scope>
    <source>
        <strain evidence="2">CGMCC 4.7289</strain>
    </source>
</reference>
<sequence length="363" mass="39677">MVTRRVLNRALLSRQLLLDRSATDPLTAIGRVAGLQAQSPNPPYFGLWSRLDQFALADLTELIETRQVVRVALMHGTAQLVAARDAPGLRHVVQPALHDALLATHGERLRGAPLTEVARVTRELVEDIPRTIADLGAELAARWPDVPVTSLTAAARTEVALVPVPPGGTWGAVGQPAWTTLSAWLNHPHPPTSTVADLVEWYLSAYGPATLDDIRAWSGLLGLSEIVEDVNLRLVRLRGEDGAELFDIPDARLPDEDEPAPARYLAEFDNALQAHDDRARIMYDDDRKAIFATPGVVPGVVLVDGFTQGTWKITRSGKSAYLVVRPFAQIPTRDVHELTEEGLRLLAFAAPDASTHDVRFNSR</sequence>
<comment type="caution">
    <text evidence="1">The sequence shown here is derived from an EMBL/GenBank/DDBJ whole genome shotgun (WGS) entry which is preliminary data.</text>
</comment>